<gene>
    <name evidence="1" type="ORF">D8S82_17170</name>
</gene>
<dbReference type="RefSeq" id="WP_142553232.1">
    <property type="nucleotide sequence ID" value="NZ_VIFX01000021.1"/>
</dbReference>
<reference evidence="1 2" key="1">
    <citation type="submission" date="2018-10" db="EMBL/GenBank/DDBJ databases">
        <title>Draft genome of Mycobacterium hodleri strain B.</title>
        <authorList>
            <person name="Amande T.J."/>
            <person name="Mcgenity T.J."/>
        </authorList>
    </citation>
    <scope>NUCLEOTIDE SEQUENCE [LARGE SCALE GENOMIC DNA]</scope>
    <source>
        <strain evidence="1 2">B</strain>
    </source>
</reference>
<organism evidence="1 2">
    <name type="scientific">Mycolicibacterium hodleri</name>
    <dbReference type="NCBI Taxonomy" id="49897"/>
    <lineage>
        <taxon>Bacteria</taxon>
        <taxon>Bacillati</taxon>
        <taxon>Actinomycetota</taxon>
        <taxon>Actinomycetes</taxon>
        <taxon>Mycobacteriales</taxon>
        <taxon>Mycobacteriaceae</taxon>
        <taxon>Mycolicibacterium</taxon>
    </lineage>
</organism>
<dbReference type="EMBL" id="VIFX01000021">
    <property type="protein sequence ID" value="TQR85361.1"/>
    <property type="molecule type" value="Genomic_DNA"/>
</dbReference>
<evidence type="ECO:0000313" key="2">
    <source>
        <dbReference type="Proteomes" id="UP000315759"/>
    </source>
</evidence>
<dbReference type="SUPFAM" id="SSF53756">
    <property type="entry name" value="UDP-Glycosyltransferase/glycogen phosphorylase"/>
    <property type="match status" value="1"/>
</dbReference>
<dbReference type="Proteomes" id="UP000315759">
    <property type="component" value="Unassembled WGS sequence"/>
</dbReference>
<accession>A0A544VZE9</accession>
<keyword evidence="2" id="KW-1185">Reference proteome</keyword>
<dbReference type="AlphaFoldDB" id="A0A544VZE9"/>
<evidence type="ECO:0000313" key="1">
    <source>
        <dbReference type="EMBL" id="TQR85361.1"/>
    </source>
</evidence>
<protein>
    <recommendedName>
        <fullName evidence="3">Glycosyltransferase</fullName>
    </recommendedName>
</protein>
<sequence length="339" mass="38088">MTKADCPNVLVINPLKYTLAHYESELIETINRSAYNTVETAETVPGDGIAGPYERIAVAARAIWERIRMGRTIRGKTVIVIWPMFGYFEPATLIGLSRHNNVYIVIHDPSPLRRTYGQSVAARKLFKKTTERWNIKVIYHTVKAQRVGTRDNGVSGIVIPHPIRSERPLMGVPRENVASRPKVRVLGQYKRTRSLEALTTIADRTGDTYQLEIYGRGWPDVPGWKVANEFVPEQEFVRLVESSDCVVIPYDLFFQSNVAVRCLEAGVPVVAPVHEHITQLYGEDWPGTVRDPSDWYDALSRALAVDLSMLRSHRLGVTQQIRSAWDEGLATGGSTTTFG</sequence>
<name>A0A544VZE9_9MYCO</name>
<proteinExistence type="predicted"/>
<comment type="caution">
    <text evidence="1">The sequence shown here is derived from an EMBL/GenBank/DDBJ whole genome shotgun (WGS) entry which is preliminary data.</text>
</comment>
<evidence type="ECO:0008006" key="3">
    <source>
        <dbReference type="Google" id="ProtNLM"/>
    </source>
</evidence>